<name>A0A7J8TD11_GOSDV</name>
<proteinExistence type="predicted"/>
<dbReference type="Proteomes" id="UP000593561">
    <property type="component" value="Unassembled WGS sequence"/>
</dbReference>
<protein>
    <submittedName>
        <fullName evidence="1">Uncharacterized protein</fullName>
    </submittedName>
</protein>
<dbReference type="EMBL" id="JABFAC010244348">
    <property type="protein sequence ID" value="MBA0636067.1"/>
    <property type="molecule type" value="Genomic_DNA"/>
</dbReference>
<gene>
    <name evidence="1" type="ORF">Godav_025018</name>
</gene>
<evidence type="ECO:0000313" key="2">
    <source>
        <dbReference type="Proteomes" id="UP000593561"/>
    </source>
</evidence>
<comment type="caution">
    <text evidence="1">The sequence shown here is derived from an EMBL/GenBank/DDBJ whole genome shotgun (WGS) entry which is preliminary data.</text>
</comment>
<keyword evidence="2" id="KW-1185">Reference proteome</keyword>
<accession>A0A7J8TD11</accession>
<evidence type="ECO:0000313" key="1">
    <source>
        <dbReference type="EMBL" id="MBA0636067.1"/>
    </source>
</evidence>
<organism evidence="1 2">
    <name type="scientific">Gossypium davidsonii</name>
    <name type="common">Davidson's cotton</name>
    <name type="synonym">Gossypium klotzschianum subsp. davidsonii</name>
    <dbReference type="NCBI Taxonomy" id="34287"/>
    <lineage>
        <taxon>Eukaryota</taxon>
        <taxon>Viridiplantae</taxon>
        <taxon>Streptophyta</taxon>
        <taxon>Embryophyta</taxon>
        <taxon>Tracheophyta</taxon>
        <taxon>Spermatophyta</taxon>
        <taxon>Magnoliopsida</taxon>
        <taxon>eudicotyledons</taxon>
        <taxon>Gunneridae</taxon>
        <taxon>Pentapetalae</taxon>
        <taxon>rosids</taxon>
        <taxon>malvids</taxon>
        <taxon>Malvales</taxon>
        <taxon>Malvaceae</taxon>
        <taxon>Malvoideae</taxon>
        <taxon>Gossypium</taxon>
    </lineage>
</organism>
<feature type="non-terminal residue" evidence="1">
    <location>
        <position position="1"/>
    </location>
</feature>
<reference evidence="1 2" key="1">
    <citation type="journal article" date="2019" name="Genome Biol. Evol.">
        <title>Insights into the evolution of the New World diploid cottons (Gossypium, subgenus Houzingenia) based on genome sequencing.</title>
        <authorList>
            <person name="Grover C.E."/>
            <person name="Arick M.A. 2nd"/>
            <person name="Thrash A."/>
            <person name="Conover J.L."/>
            <person name="Sanders W.S."/>
            <person name="Peterson D.G."/>
            <person name="Frelichowski J.E."/>
            <person name="Scheffler J.A."/>
            <person name="Scheffler B.E."/>
            <person name="Wendel J.F."/>
        </authorList>
    </citation>
    <scope>NUCLEOTIDE SEQUENCE [LARGE SCALE GENOMIC DNA]</scope>
    <source>
        <strain evidence="1">27</strain>
        <tissue evidence="1">Leaf</tissue>
    </source>
</reference>
<sequence>MKDDIDELKVLMDFIINYLFGSVIRDYNHFRLPAKNNVNPKFLLDAPFAWGDADNYCFLINLVYLIKRNVLDVKHITKFSISAK</sequence>
<dbReference type="AlphaFoldDB" id="A0A7J8TD11"/>